<keyword evidence="2" id="KW-1185">Reference proteome</keyword>
<evidence type="ECO:0000313" key="1">
    <source>
        <dbReference type="EMBL" id="MCM2532177.1"/>
    </source>
</evidence>
<evidence type="ECO:0000313" key="2">
    <source>
        <dbReference type="Proteomes" id="UP001523262"/>
    </source>
</evidence>
<reference evidence="1 2" key="1">
    <citation type="submission" date="2022-06" db="EMBL/GenBank/DDBJ databases">
        <authorList>
            <person name="Jeon C.O."/>
        </authorList>
    </citation>
    <scope>NUCLEOTIDE SEQUENCE [LARGE SCALE GENOMIC DNA]</scope>
    <source>
        <strain evidence="1 2">KCTC 13943</strain>
    </source>
</reference>
<proteinExistence type="predicted"/>
<protein>
    <recommendedName>
        <fullName evidence="3">MafI family immunity protein</fullName>
    </recommendedName>
</protein>
<comment type="caution">
    <text evidence="1">The sequence shown here is derived from an EMBL/GenBank/DDBJ whole genome shotgun (WGS) entry which is preliminary data.</text>
</comment>
<organism evidence="1 2">
    <name type="scientific">Neobacillus pocheonensis</name>
    <dbReference type="NCBI Taxonomy" id="363869"/>
    <lineage>
        <taxon>Bacteria</taxon>
        <taxon>Bacillati</taxon>
        <taxon>Bacillota</taxon>
        <taxon>Bacilli</taxon>
        <taxon>Bacillales</taxon>
        <taxon>Bacillaceae</taxon>
        <taxon>Neobacillus</taxon>
    </lineage>
</organism>
<sequence>MKDLIKRAIRIALALAYNPDDEWLVSEYLDLCCDTGQFDNYELVNEVIAEEKAEMLIPIIYNLLKRNLAEELEKLEEQLKGY</sequence>
<dbReference type="Proteomes" id="UP001523262">
    <property type="component" value="Unassembled WGS sequence"/>
</dbReference>
<gene>
    <name evidence="1" type="ORF">NDK43_06915</name>
</gene>
<accession>A0ABT0WAZ7</accession>
<name>A0ABT0WAZ7_9BACI</name>
<evidence type="ECO:0008006" key="3">
    <source>
        <dbReference type="Google" id="ProtNLM"/>
    </source>
</evidence>
<dbReference type="EMBL" id="JAMQCR010000001">
    <property type="protein sequence ID" value="MCM2532177.1"/>
    <property type="molecule type" value="Genomic_DNA"/>
</dbReference>